<feature type="transmembrane region" description="Helical" evidence="1">
    <location>
        <begin position="58"/>
        <end position="79"/>
    </location>
</feature>
<dbReference type="Proteomes" id="UP000319383">
    <property type="component" value="Chromosome"/>
</dbReference>
<dbReference type="AlphaFoldDB" id="A0A517ZUH2"/>
<keyword evidence="3" id="KW-1185">Reference proteome</keyword>
<feature type="transmembrane region" description="Helical" evidence="1">
    <location>
        <begin position="172"/>
        <end position="191"/>
    </location>
</feature>
<name>A0A517ZUH2_9PLAN</name>
<feature type="transmembrane region" description="Helical" evidence="1">
    <location>
        <begin position="100"/>
        <end position="121"/>
    </location>
</feature>
<feature type="transmembrane region" description="Helical" evidence="1">
    <location>
        <begin position="527"/>
        <end position="546"/>
    </location>
</feature>
<feature type="transmembrane region" description="Helical" evidence="1">
    <location>
        <begin position="405"/>
        <end position="426"/>
    </location>
</feature>
<keyword evidence="1" id="KW-0812">Transmembrane</keyword>
<feature type="transmembrane region" description="Helical" evidence="1">
    <location>
        <begin position="238"/>
        <end position="257"/>
    </location>
</feature>
<evidence type="ECO:0000313" key="2">
    <source>
        <dbReference type="EMBL" id="QDU46110.1"/>
    </source>
</evidence>
<accession>A0A517ZUH2</accession>
<feature type="transmembrane region" description="Helical" evidence="1">
    <location>
        <begin position="320"/>
        <end position="339"/>
    </location>
</feature>
<organism evidence="2 3">
    <name type="scientific">Symmachiella dynata</name>
    <dbReference type="NCBI Taxonomy" id="2527995"/>
    <lineage>
        <taxon>Bacteria</taxon>
        <taxon>Pseudomonadati</taxon>
        <taxon>Planctomycetota</taxon>
        <taxon>Planctomycetia</taxon>
        <taxon>Planctomycetales</taxon>
        <taxon>Planctomycetaceae</taxon>
        <taxon>Symmachiella</taxon>
    </lineage>
</organism>
<dbReference type="KEGG" id="sdyn:Mal52_46070"/>
<dbReference type="Pfam" id="PF12679">
    <property type="entry name" value="ABC2_membrane_2"/>
    <property type="match status" value="1"/>
</dbReference>
<keyword evidence="1" id="KW-1133">Transmembrane helix</keyword>
<dbReference type="GO" id="GO:0005886">
    <property type="term" value="C:plasma membrane"/>
    <property type="evidence" value="ECO:0007669"/>
    <property type="project" value="UniProtKB-SubCell"/>
</dbReference>
<dbReference type="GO" id="GO:0140359">
    <property type="term" value="F:ABC-type transporter activity"/>
    <property type="evidence" value="ECO:0007669"/>
    <property type="project" value="InterPro"/>
</dbReference>
<proteinExistence type="predicted"/>
<gene>
    <name evidence="2" type="ORF">Mal52_46070</name>
</gene>
<evidence type="ECO:0000256" key="1">
    <source>
        <dbReference type="SAM" id="Phobius"/>
    </source>
</evidence>
<dbReference type="RefSeq" id="WP_197534384.1">
    <property type="nucleotide sequence ID" value="NZ_CAXBED010000023.1"/>
</dbReference>
<feature type="transmembrane region" description="Helical" evidence="1">
    <location>
        <begin position="20"/>
        <end position="38"/>
    </location>
</feature>
<dbReference type="PANTHER" id="PTHR43471">
    <property type="entry name" value="ABC TRANSPORTER PERMEASE"/>
    <property type="match status" value="1"/>
</dbReference>
<protein>
    <submittedName>
        <fullName evidence="2">ABC-2 family transporter protein</fullName>
    </submittedName>
</protein>
<reference evidence="2 3" key="1">
    <citation type="submission" date="2019-02" db="EMBL/GenBank/DDBJ databases">
        <title>Deep-cultivation of Planctomycetes and their phenomic and genomic characterization uncovers novel biology.</title>
        <authorList>
            <person name="Wiegand S."/>
            <person name="Jogler M."/>
            <person name="Boedeker C."/>
            <person name="Pinto D."/>
            <person name="Vollmers J."/>
            <person name="Rivas-Marin E."/>
            <person name="Kohn T."/>
            <person name="Peeters S.H."/>
            <person name="Heuer A."/>
            <person name="Rast P."/>
            <person name="Oberbeckmann S."/>
            <person name="Bunk B."/>
            <person name="Jeske O."/>
            <person name="Meyerdierks A."/>
            <person name="Storesund J.E."/>
            <person name="Kallscheuer N."/>
            <person name="Luecker S."/>
            <person name="Lage O.M."/>
            <person name="Pohl T."/>
            <person name="Merkel B.J."/>
            <person name="Hornburger P."/>
            <person name="Mueller R.-W."/>
            <person name="Bruemmer F."/>
            <person name="Labrenz M."/>
            <person name="Spormann A.M."/>
            <person name="Op den Camp H."/>
            <person name="Overmann J."/>
            <person name="Amann R."/>
            <person name="Jetten M.S.M."/>
            <person name="Mascher T."/>
            <person name="Medema M.H."/>
            <person name="Devos D.P."/>
            <person name="Kaster A.-K."/>
            <person name="Ovreas L."/>
            <person name="Rohde M."/>
            <person name="Galperin M.Y."/>
            <person name="Jogler C."/>
        </authorList>
    </citation>
    <scope>NUCLEOTIDE SEQUENCE [LARGE SCALE GENOMIC DNA]</scope>
    <source>
        <strain evidence="2 3">Mal52</strain>
    </source>
</reference>
<feature type="transmembrane region" description="Helical" evidence="1">
    <location>
        <begin position="495"/>
        <end position="515"/>
    </location>
</feature>
<feature type="transmembrane region" description="Helical" evidence="1">
    <location>
        <begin position="462"/>
        <end position="483"/>
    </location>
</feature>
<feature type="transmembrane region" description="Helical" evidence="1">
    <location>
        <begin position="438"/>
        <end position="456"/>
    </location>
</feature>
<keyword evidence="1" id="KW-0472">Membrane</keyword>
<sequence>MFSAVLRRELVTPLRRRRMIVFQIAVATLFALLIAARWPTDGQVALLGARSQQIFRLFGYGLMATLLLLLPVFPAASIVSEKISGTLGLLFNTPLGPIRIFVAKLLASLSLAGMILAMSLPAAGACYSMGGLSLYEEIGKVYLLLLLVALQYTAIGLLVSSYAQSVDSAIRITYGIVLVTCVLTLGPHYFFQGTEGSLASFGEMLRSMSPLAALTSLTGAADIGGKGLMTKTNVMGQFTVWSLLCTAVTSAWTISRLNHKIFDKSRASGTMSDDLSKSGQLVRRIFFLVDPQKRSRPIPLFLNPVMVKEFRCRKFGRLNWLLRLVAVCAMLSLGLTYATTAGTTDWGVETIGGIMVVMQVALIVLIAPSLSAGLLSTEREFGSWQLLQTTPLSMTRIIWGKLLSAILPLMLLLCATMPGYMVIAYIEPGMSLQVQRVIVCLVLTAFFAMSCSAAVGCFFRRSAVAIASAYGVLLSICCLPLLVWMGKDAPFGHRVVETALSFSSIAAAFSAIRMPGFDNYDLIPANWWFMGIGSLISLIVLPAWAYHISKPQ</sequence>
<feature type="transmembrane region" description="Helical" evidence="1">
    <location>
        <begin position="141"/>
        <end position="160"/>
    </location>
</feature>
<feature type="transmembrane region" description="Helical" evidence="1">
    <location>
        <begin position="351"/>
        <end position="374"/>
    </location>
</feature>
<evidence type="ECO:0000313" key="3">
    <source>
        <dbReference type="Proteomes" id="UP000319383"/>
    </source>
</evidence>
<dbReference type="EMBL" id="CP036276">
    <property type="protein sequence ID" value="QDU46110.1"/>
    <property type="molecule type" value="Genomic_DNA"/>
</dbReference>